<dbReference type="Pfam" id="PF00084">
    <property type="entry name" value="Sushi"/>
    <property type="match status" value="2"/>
</dbReference>
<accession>A0A914AQ21</accession>
<dbReference type="InterPro" id="IPR001846">
    <property type="entry name" value="VWF_type-D"/>
</dbReference>
<dbReference type="InterPro" id="IPR003886">
    <property type="entry name" value="NIDO_dom"/>
</dbReference>
<reference evidence="14" key="1">
    <citation type="submission" date="2022-11" db="UniProtKB">
        <authorList>
            <consortium name="EnsemblMetazoa"/>
        </authorList>
    </citation>
    <scope>IDENTIFICATION</scope>
</reference>
<dbReference type="Proteomes" id="UP000887568">
    <property type="component" value="Unplaced"/>
</dbReference>
<feature type="compositionally biased region" description="Basic and acidic residues" evidence="7">
    <location>
        <begin position="1124"/>
        <end position="1174"/>
    </location>
</feature>
<feature type="chain" id="PRO_5037770173" description="Sushi domain-containing protein 2-like" evidence="9">
    <location>
        <begin position="23"/>
        <end position="1174"/>
    </location>
</feature>
<organism evidence="14 15">
    <name type="scientific">Patiria miniata</name>
    <name type="common">Bat star</name>
    <name type="synonym">Asterina miniata</name>
    <dbReference type="NCBI Taxonomy" id="46514"/>
    <lineage>
        <taxon>Eukaryota</taxon>
        <taxon>Metazoa</taxon>
        <taxon>Echinodermata</taxon>
        <taxon>Eleutherozoa</taxon>
        <taxon>Asterozoa</taxon>
        <taxon>Asteroidea</taxon>
        <taxon>Valvatacea</taxon>
        <taxon>Valvatida</taxon>
        <taxon>Asterinidae</taxon>
        <taxon>Patiria</taxon>
    </lineage>
</organism>
<evidence type="ECO:0008006" key="16">
    <source>
        <dbReference type="Google" id="ProtNLM"/>
    </source>
</evidence>
<keyword evidence="4 8" id="KW-0472">Membrane</keyword>
<dbReference type="GeneID" id="119735715"/>
<evidence type="ECO:0000313" key="15">
    <source>
        <dbReference type="Proteomes" id="UP000887568"/>
    </source>
</evidence>
<dbReference type="InterPro" id="IPR035976">
    <property type="entry name" value="Sushi/SCR/CCP_sf"/>
</dbReference>
<dbReference type="Pfam" id="PF06119">
    <property type="entry name" value="NIDO"/>
    <property type="match status" value="1"/>
</dbReference>
<sequence>METTFVTVLLVLALAVVATVNGQKLFPFGQEIDSRFPTENDVSVKVDLGSPFTYYGKKYSSVFVNDNGVLSFVNDLAQFGQWEQLPLSTPGEQHILIAPFLADVDLTVRGAIFYREATDEATKQKAKDKVTEYFVRHSDFKPKNVFIVTWDNVGFQGSTADIPQTNTFQCVVTSDAVNTFVFFVYQNIAWYASVSAGGNEAGIGSNMPQVGFESGDGKNNEIINVEREYGNPTELPKVSNVDPADPPGFFIYQVSGSSVSAPQCTKFAAPQVYPNHASMLGGSKLTFGGLCFGENDDIRFRFSDKDVVSLALSEVVGCDYVSAYQATCVMPLMDKIGDVKASLSTDGGSTFKDVDFTLMPIDSVAPGVLQKDAWTMKWLKAIEPLEISWDKSMFNDTKVNITIMSYREENQTTNEGAYEWVNTVIAANVANSGEYTITVGPNPAITKNNVMGVIRVTAASKPNGMTLTSGMHFLGYLLGEDGYQTDSQTWSDNYCKAWYEKDKLKEDFIDDLNACPCSLEQALADQARFVANPYCDSTKQPAGSPLNYCFARPEIKHCVLGIVRKSNGDSTSPSKADSECCYDGDGNLVYAQDSDYGSFSNRISRFSGAVPGLSGATTDLVPYIFCIVVGDDHFHYFREQRPTKDCREYEPVRPAMIYGDPHFETFDGTGYTFNGLGEYVLVRTVTGAGATAIRVQGRFERVDDENGVKRNATVLTTLVIMENNNPQNKIQIERDDITLMTLKVGPSATPQDIGRSAYQQYPDFFVSFPENTGNGVVPKMIFLFRMSKIGLMVEATEGMLSAMILLPSEYKGKTKMEGLFGNWDEDESDDLKTPSGTVIDDTSTEAIYRDFGQQWEADDPIFVYYGSATHQTYQDNSFRPILEPPTGGVSERELERVCGDDKFCRFDYAVTEREAVAAQTAKDSKAMEKTMLASDKLLMCPFPPTPSHGEKEFVGEARHHAPGSVIRYTCGDGYIFFGNSQRVCDERGVWSDTTEPSCEEAKCGNLNAPEHGSMDVTQDGDVITATFKCDEGARLEGSETRTCGEDNKWTGQETKCIRGDPRGGNNNTAVIVIVVIVVIIVLVALAGGIYYFYKKRSSSGAGKVTRPPDSAYQPVSGEVADVELGTKKDKSSEEDEGGFKDKDTDKDKDKDKEKEKLKDEADEKVDKDIEKDSD</sequence>
<dbReference type="Gene3D" id="2.10.70.10">
    <property type="entry name" value="Complement Module, domain 1"/>
    <property type="match status" value="2"/>
</dbReference>
<dbReference type="InterPro" id="IPR051495">
    <property type="entry name" value="Epithelial_Barrier/Signaling"/>
</dbReference>
<evidence type="ECO:0000256" key="9">
    <source>
        <dbReference type="SAM" id="SignalP"/>
    </source>
</evidence>
<keyword evidence="15" id="KW-1185">Reference proteome</keyword>
<dbReference type="Pfam" id="PF03782">
    <property type="entry name" value="AMOP"/>
    <property type="match status" value="1"/>
</dbReference>
<dbReference type="Pfam" id="PF23263">
    <property type="entry name" value="C8-3_MUC4"/>
    <property type="match status" value="1"/>
</dbReference>
<dbReference type="PROSITE" id="PS51220">
    <property type="entry name" value="NIDO"/>
    <property type="match status" value="1"/>
</dbReference>
<dbReference type="PANTHER" id="PTHR13802">
    <property type="entry name" value="MUCIN 4-RELATED"/>
    <property type="match status" value="1"/>
</dbReference>
<dbReference type="EnsemblMetazoa" id="XM_038209611.1">
    <property type="protein sequence ID" value="XP_038065539.1"/>
    <property type="gene ID" value="LOC119735715"/>
</dbReference>
<keyword evidence="3 8" id="KW-1133">Transmembrane helix</keyword>
<dbReference type="InterPro" id="IPR000436">
    <property type="entry name" value="Sushi_SCR_CCP_dom"/>
</dbReference>
<dbReference type="RefSeq" id="XP_038065539.1">
    <property type="nucleotide sequence ID" value="XM_038209611.1"/>
</dbReference>
<feature type="signal peptide" evidence="9">
    <location>
        <begin position="1"/>
        <end position="22"/>
    </location>
</feature>
<evidence type="ECO:0000259" key="12">
    <source>
        <dbReference type="PROSITE" id="PS51220"/>
    </source>
</evidence>
<feature type="domain" description="Sushi" evidence="11">
    <location>
        <begin position="938"/>
        <end position="1000"/>
    </location>
</feature>
<dbReference type="GO" id="GO:0016020">
    <property type="term" value="C:membrane"/>
    <property type="evidence" value="ECO:0007669"/>
    <property type="project" value="UniProtKB-SubCell"/>
</dbReference>
<feature type="domain" description="NIDO" evidence="12">
    <location>
        <begin position="99"/>
        <end position="257"/>
    </location>
</feature>
<feature type="domain" description="AMOP" evidence="10">
    <location>
        <begin position="487"/>
        <end position="653"/>
    </location>
</feature>
<dbReference type="SMART" id="SM00723">
    <property type="entry name" value="AMOP"/>
    <property type="match status" value="1"/>
</dbReference>
<dbReference type="PROSITE" id="PS50923">
    <property type="entry name" value="SUSHI"/>
    <property type="match status" value="2"/>
</dbReference>
<dbReference type="Pfam" id="PF00094">
    <property type="entry name" value="VWD"/>
    <property type="match status" value="1"/>
</dbReference>
<name>A0A914AQ21_PATMI</name>
<comment type="subcellular location">
    <subcellularLocation>
        <location evidence="1">Membrane</location>
    </subcellularLocation>
</comment>
<dbReference type="SUPFAM" id="SSF57535">
    <property type="entry name" value="Complement control module/SCR domain"/>
    <property type="match status" value="2"/>
</dbReference>
<dbReference type="AlphaFoldDB" id="A0A914AQ21"/>
<protein>
    <recommendedName>
        <fullName evidence="16">Sushi domain-containing protein 2-like</fullName>
    </recommendedName>
</protein>
<evidence type="ECO:0000256" key="2">
    <source>
        <dbReference type="ARBA" id="ARBA00022692"/>
    </source>
</evidence>
<feature type="transmembrane region" description="Helical" evidence="8">
    <location>
        <begin position="1069"/>
        <end position="1093"/>
    </location>
</feature>
<evidence type="ECO:0000259" key="11">
    <source>
        <dbReference type="PROSITE" id="PS50923"/>
    </source>
</evidence>
<evidence type="ECO:0000256" key="5">
    <source>
        <dbReference type="ARBA" id="ARBA00023157"/>
    </source>
</evidence>
<evidence type="ECO:0000259" key="10">
    <source>
        <dbReference type="PROSITE" id="PS50856"/>
    </source>
</evidence>
<comment type="caution">
    <text evidence="6">Lacks conserved residue(s) required for the propagation of feature annotation.</text>
</comment>
<dbReference type="OMA" id="HRECKEN"/>
<dbReference type="PROSITE" id="PS51233">
    <property type="entry name" value="VWFD"/>
    <property type="match status" value="1"/>
</dbReference>
<keyword evidence="5 6" id="KW-1015">Disulfide bond</keyword>
<evidence type="ECO:0000256" key="4">
    <source>
        <dbReference type="ARBA" id="ARBA00023136"/>
    </source>
</evidence>
<feature type="region of interest" description="Disordered" evidence="7">
    <location>
        <begin position="1099"/>
        <end position="1174"/>
    </location>
</feature>
<evidence type="ECO:0000313" key="14">
    <source>
        <dbReference type="EnsemblMetazoa" id="XP_038065539.1"/>
    </source>
</evidence>
<dbReference type="InterPro" id="IPR005533">
    <property type="entry name" value="AMOP_dom"/>
</dbReference>
<dbReference type="SMART" id="SM00216">
    <property type="entry name" value="VWD"/>
    <property type="match status" value="1"/>
</dbReference>
<feature type="disulfide bond" evidence="6">
    <location>
        <begin position="1029"/>
        <end position="1056"/>
    </location>
</feature>
<proteinExistence type="predicted"/>
<evidence type="ECO:0000259" key="13">
    <source>
        <dbReference type="PROSITE" id="PS51233"/>
    </source>
</evidence>
<keyword evidence="2 8" id="KW-0812">Transmembrane</keyword>
<feature type="domain" description="VWFD" evidence="13">
    <location>
        <begin position="653"/>
        <end position="863"/>
    </location>
</feature>
<keyword evidence="9" id="KW-0732">Signal</keyword>
<dbReference type="GO" id="GO:0007160">
    <property type="term" value="P:cell-matrix adhesion"/>
    <property type="evidence" value="ECO:0007669"/>
    <property type="project" value="InterPro"/>
</dbReference>
<dbReference type="InterPro" id="IPR056619">
    <property type="entry name" value="C8-3_MUC4"/>
</dbReference>
<keyword evidence="6" id="KW-0768">Sushi</keyword>
<evidence type="ECO:0000256" key="1">
    <source>
        <dbReference type="ARBA" id="ARBA00004370"/>
    </source>
</evidence>
<evidence type="ECO:0000256" key="8">
    <source>
        <dbReference type="SAM" id="Phobius"/>
    </source>
</evidence>
<evidence type="ECO:0000256" key="3">
    <source>
        <dbReference type="ARBA" id="ARBA00022989"/>
    </source>
</evidence>
<dbReference type="PROSITE" id="PS50856">
    <property type="entry name" value="AMOP"/>
    <property type="match status" value="1"/>
</dbReference>
<dbReference type="PANTHER" id="PTHR13802:SF59">
    <property type="entry name" value="SUSHI DOMAIN-CONTAINING PROTEIN 2"/>
    <property type="match status" value="1"/>
</dbReference>
<dbReference type="SMART" id="SM00539">
    <property type="entry name" value="NIDO"/>
    <property type="match status" value="1"/>
</dbReference>
<dbReference type="OrthoDB" id="6051552at2759"/>
<evidence type="ECO:0000256" key="7">
    <source>
        <dbReference type="SAM" id="MobiDB-lite"/>
    </source>
</evidence>
<dbReference type="CDD" id="cd00033">
    <property type="entry name" value="CCP"/>
    <property type="match status" value="2"/>
</dbReference>
<evidence type="ECO:0000256" key="6">
    <source>
        <dbReference type="PROSITE-ProRule" id="PRU00302"/>
    </source>
</evidence>
<dbReference type="SMART" id="SM00032">
    <property type="entry name" value="CCP"/>
    <property type="match status" value="2"/>
</dbReference>
<feature type="domain" description="Sushi" evidence="11">
    <location>
        <begin position="1001"/>
        <end position="1058"/>
    </location>
</feature>